<dbReference type="AlphaFoldDB" id="K0IJD6"/>
<reference evidence="10 11" key="1">
    <citation type="journal article" date="2012" name="Environ. Microbiol.">
        <title>The genome of the ammonia-oxidizing Candidatus Nitrososphaera gargensis: insights into metabolic versatility and environmental adaptations.</title>
        <authorList>
            <person name="Spang A."/>
            <person name="Poehlein A."/>
            <person name="Offre P."/>
            <person name="Zumbragel S."/>
            <person name="Haider S."/>
            <person name="Rychlik N."/>
            <person name="Nowka B."/>
            <person name="Schmeisser C."/>
            <person name="Lebedeva E.V."/>
            <person name="Rattei T."/>
            <person name="Bohm C."/>
            <person name="Schmid M."/>
            <person name="Galushko A."/>
            <person name="Hatzenpichler R."/>
            <person name="Weinmaier T."/>
            <person name="Daniel R."/>
            <person name="Schleper C."/>
            <person name="Spieck E."/>
            <person name="Streit W."/>
            <person name="Wagner M."/>
        </authorList>
    </citation>
    <scope>NUCLEOTIDE SEQUENCE [LARGE SCALE GENOMIC DNA]</scope>
    <source>
        <strain evidence="11">Ga9.2</strain>
    </source>
</reference>
<proteinExistence type="inferred from homology"/>
<name>K0IJD6_NITGG</name>
<keyword evidence="11" id="KW-1185">Reference proteome</keyword>
<dbReference type="HOGENOM" id="CLU_000445_52_5_2"/>
<dbReference type="BioCyc" id="CNIT1237085:G1324-2310-MONOMER"/>
<dbReference type="PATRIC" id="fig|1237085.11.peg.2287"/>
<dbReference type="GO" id="GO:0006281">
    <property type="term" value="P:DNA repair"/>
    <property type="evidence" value="ECO:0007669"/>
    <property type="project" value="UniProtKB-KW"/>
</dbReference>
<dbReference type="CDD" id="cd06445">
    <property type="entry name" value="ATase"/>
    <property type="match status" value="1"/>
</dbReference>
<dbReference type="PROSITE" id="PS00374">
    <property type="entry name" value="MGMT"/>
    <property type="match status" value="1"/>
</dbReference>
<feature type="domain" description="Methylated-DNA-[protein]-cysteine S-methyltransferase DNA binding" evidence="9">
    <location>
        <begin position="19"/>
        <end position="94"/>
    </location>
</feature>
<dbReference type="Proteomes" id="UP000008037">
    <property type="component" value="Chromosome"/>
</dbReference>
<comment type="catalytic activity">
    <reaction evidence="8">
        <text>a 6-O-methyl-2'-deoxyguanosine in DNA + L-cysteinyl-[protein] = S-methyl-L-cysteinyl-[protein] + a 2'-deoxyguanosine in DNA</text>
        <dbReference type="Rhea" id="RHEA:24000"/>
        <dbReference type="Rhea" id="RHEA-COMP:10131"/>
        <dbReference type="Rhea" id="RHEA-COMP:10132"/>
        <dbReference type="Rhea" id="RHEA-COMP:11367"/>
        <dbReference type="Rhea" id="RHEA-COMP:11368"/>
        <dbReference type="ChEBI" id="CHEBI:29950"/>
        <dbReference type="ChEBI" id="CHEBI:82612"/>
        <dbReference type="ChEBI" id="CHEBI:85445"/>
        <dbReference type="ChEBI" id="CHEBI:85448"/>
        <dbReference type="EC" id="2.1.1.63"/>
    </reaction>
</comment>
<evidence type="ECO:0000256" key="3">
    <source>
        <dbReference type="ARBA" id="ARBA00011918"/>
    </source>
</evidence>
<dbReference type="PANTHER" id="PTHR10815">
    <property type="entry name" value="METHYLATED-DNA--PROTEIN-CYSTEINE METHYLTRANSFERASE"/>
    <property type="match status" value="1"/>
</dbReference>
<evidence type="ECO:0000256" key="2">
    <source>
        <dbReference type="ARBA" id="ARBA00008711"/>
    </source>
</evidence>
<dbReference type="EMBL" id="CP002408">
    <property type="protein sequence ID" value="AFU59238.1"/>
    <property type="molecule type" value="Genomic_DNA"/>
</dbReference>
<keyword evidence="6" id="KW-0227">DNA damage</keyword>
<keyword evidence="5 10" id="KW-0808">Transferase</keyword>
<dbReference type="SUPFAM" id="SSF46767">
    <property type="entry name" value="Methylated DNA-protein cysteine methyltransferase, C-terminal domain"/>
    <property type="match status" value="1"/>
</dbReference>
<keyword evidence="4 10" id="KW-0489">Methyltransferase</keyword>
<evidence type="ECO:0000256" key="5">
    <source>
        <dbReference type="ARBA" id="ARBA00022679"/>
    </source>
</evidence>
<dbReference type="RefSeq" id="WP_015019773.1">
    <property type="nucleotide sequence ID" value="NC_018719.1"/>
</dbReference>
<protein>
    <recommendedName>
        <fullName evidence="3">methylated-DNA--[protein]-cysteine S-methyltransferase</fullName>
        <ecNumber evidence="3">2.1.1.63</ecNumber>
    </recommendedName>
</protein>
<evidence type="ECO:0000256" key="6">
    <source>
        <dbReference type="ARBA" id="ARBA00022763"/>
    </source>
</evidence>
<dbReference type="Pfam" id="PF01035">
    <property type="entry name" value="DNA_binding_1"/>
    <property type="match status" value="1"/>
</dbReference>
<organism evidence="10 11">
    <name type="scientific">Nitrososphaera gargensis (strain Ga9.2)</name>
    <dbReference type="NCBI Taxonomy" id="1237085"/>
    <lineage>
        <taxon>Archaea</taxon>
        <taxon>Nitrososphaerota</taxon>
        <taxon>Nitrososphaeria</taxon>
        <taxon>Nitrososphaerales</taxon>
        <taxon>Nitrososphaeraceae</taxon>
        <taxon>Nitrososphaera</taxon>
    </lineage>
</organism>
<accession>K0IJD6</accession>
<evidence type="ECO:0000259" key="9">
    <source>
        <dbReference type="Pfam" id="PF01035"/>
    </source>
</evidence>
<dbReference type="InterPro" id="IPR036388">
    <property type="entry name" value="WH-like_DNA-bd_sf"/>
</dbReference>
<evidence type="ECO:0000256" key="7">
    <source>
        <dbReference type="ARBA" id="ARBA00023204"/>
    </source>
</evidence>
<evidence type="ECO:0000256" key="4">
    <source>
        <dbReference type="ARBA" id="ARBA00022603"/>
    </source>
</evidence>
<dbReference type="FunFam" id="1.10.10.10:FF:000214">
    <property type="entry name" value="Methylated-DNA--protein-cysteine methyltransferase"/>
    <property type="match status" value="1"/>
</dbReference>
<dbReference type="KEGG" id="nga:Ngar_c23120"/>
<keyword evidence="7" id="KW-0234">DNA repair</keyword>
<comment type="similarity">
    <text evidence="2">Belongs to the MGMT family.</text>
</comment>
<dbReference type="EC" id="2.1.1.63" evidence="3"/>
<dbReference type="GO" id="GO:0032259">
    <property type="term" value="P:methylation"/>
    <property type="evidence" value="ECO:0007669"/>
    <property type="project" value="UniProtKB-KW"/>
</dbReference>
<dbReference type="GO" id="GO:0003908">
    <property type="term" value="F:methylated-DNA-[protein]-cysteine S-methyltransferase activity"/>
    <property type="evidence" value="ECO:0007669"/>
    <property type="project" value="UniProtKB-EC"/>
</dbReference>
<evidence type="ECO:0000256" key="1">
    <source>
        <dbReference type="ARBA" id="ARBA00001286"/>
    </source>
</evidence>
<sequence>MKYLYLIFYHMKRQLKASDVYDILVRIPEGKVTTYGDIAKALGHPRASRAVGRILNSNPNPIIVPCHRVVMSNGSIGGYAFGKARKKGLLKKEGLRFMGDNMLHDFAGCRANLVKLS</sequence>
<comment type="catalytic activity">
    <reaction evidence="1">
        <text>a 4-O-methyl-thymidine in DNA + L-cysteinyl-[protein] = a thymidine in DNA + S-methyl-L-cysteinyl-[protein]</text>
        <dbReference type="Rhea" id="RHEA:53428"/>
        <dbReference type="Rhea" id="RHEA-COMP:10131"/>
        <dbReference type="Rhea" id="RHEA-COMP:10132"/>
        <dbReference type="Rhea" id="RHEA-COMP:13555"/>
        <dbReference type="Rhea" id="RHEA-COMP:13556"/>
        <dbReference type="ChEBI" id="CHEBI:29950"/>
        <dbReference type="ChEBI" id="CHEBI:82612"/>
        <dbReference type="ChEBI" id="CHEBI:137386"/>
        <dbReference type="ChEBI" id="CHEBI:137387"/>
        <dbReference type="EC" id="2.1.1.63"/>
    </reaction>
</comment>
<evidence type="ECO:0000256" key="8">
    <source>
        <dbReference type="ARBA" id="ARBA00049348"/>
    </source>
</evidence>
<dbReference type="PANTHER" id="PTHR10815:SF13">
    <property type="entry name" value="METHYLATED-DNA--PROTEIN-CYSTEINE METHYLTRANSFERASE"/>
    <property type="match status" value="1"/>
</dbReference>
<dbReference type="NCBIfam" id="TIGR00589">
    <property type="entry name" value="ogt"/>
    <property type="match status" value="1"/>
</dbReference>
<evidence type="ECO:0000313" key="10">
    <source>
        <dbReference type="EMBL" id="AFU59238.1"/>
    </source>
</evidence>
<dbReference type="STRING" id="1237085.Ngar_c23120"/>
<gene>
    <name evidence="10" type="ordered locus">Ngar_c23120</name>
</gene>
<evidence type="ECO:0000313" key="11">
    <source>
        <dbReference type="Proteomes" id="UP000008037"/>
    </source>
</evidence>
<dbReference type="Gene3D" id="1.10.10.10">
    <property type="entry name" value="Winged helix-like DNA-binding domain superfamily/Winged helix DNA-binding domain"/>
    <property type="match status" value="1"/>
</dbReference>
<dbReference type="InterPro" id="IPR014048">
    <property type="entry name" value="MethylDNA_cys_MeTrfase_DNA-bd"/>
</dbReference>
<dbReference type="InParanoid" id="K0IJD6"/>
<dbReference type="GeneID" id="13796175"/>
<dbReference type="InterPro" id="IPR001497">
    <property type="entry name" value="MethylDNA_cys_MeTrfase_AS"/>
</dbReference>
<dbReference type="InterPro" id="IPR036217">
    <property type="entry name" value="MethylDNA_cys_MeTrfase_DNAb"/>
</dbReference>